<organism evidence="2">
    <name type="scientific">Camponotus floridanus</name>
    <name type="common">Florida carpenter ant</name>
    <dbReference type="NCBI Taxonomy" id="104421"/>
    <lineage>
        <taxon>Eukaryota</taxon>
        <taxon>Metazoa</taxon>
        <taxon>Ecdysozoa</taxon>
        <taxon>Arthropoda</taxon>
        <taxon>Hexapoda</taxon>
        <taxon>Insecta</taxon>
        <taxon>Pterygota</taxon>
        <taxon>Neoptera</taxon>
        <taxon>Endopterygota</taxon>
        <taxon>Hymenoptera</taxon>
        <taxon>Apocrita</taxon>
        <taxon>Aculeata</taxon>
        <taxon>Formicoidea</taxon>
        <taxon>Formicidae</taxon>
        <taxon>Formicinae</taxon>
        <taxon>Camponotus</taxon>
    </lineage>
</organism>
<evidence type="ECO:0000313" key="1">
    <source>
        <dbReference type="EMBL" id="EFN67995.1"/>
    </source>
</evidence>
<reference evidence="1 2" key="1">
    <citation type="journal article" date="2010" name="Science">
        <title>Genomic comparison of the ants Camponotus floridanus and Harpegnathos saltator.</title>
        <authorList>
            <person name="Bonasio R."/>
            <person name="Zhang G."/>
            <person name="Ye C."/>
            <person name="Mutti N.S."/>
            <person name="Fang X."/>
            <person name="Qin N."/>
            <person name="Donahue G."/>
            <person name="Yang P."/>
            <person name="Li Q."/>
            <person name="Li C."/>
            <person name="Zhang P."/>
            <person name="Huang Z."/>
            <person name="Berger S.L."/>
            <person name="Reinberg D."/>
            <person name="Wang J."/>
            <person name="Liebig J."/>
        </authorList>
    </citation>
    <scope>NUCLEOTIDE SEQUENCE [LARGE SCALE GENOMIC DNA]</scope>
    <source>
        <strain evidence="2">C129</strain>
    </source>
</reference>
<protein>
    <submittedName>
        <fullName evidence="1">Twist-related protein 1</fullName>
    </submittedName>
</protein>
<dbReference type="InParanoid" id="E2AF40"/>
<accession>E2AF40</accession>
<evidence type="ECO:0000313" key="2">
    <source>
        <dbReference type="Proteomes" id="UP000000311"/>
    </source>
</evidence>
<dbReference type="Proteomes" id="UP000000311">
    <property type="component" value="Unassembled WGS sequence"/>
</dbReference>
<name>E2AF40_CAMFO</name>
<dbReference type="STRING" id="104421.E2AF40"/>
<dbReference type="EMBL" id="GL438984">
    <property type="protein sequence ID" value="EFN67995.1"/>
    <property type="molecule type" value="Genomic_DNA"/>
</dbReference>
<keyword evidence="2" id="KW-1185">Reference proteome</keyword>
<gene>
    <name evidence="1" type="ORF">EAG_10533</name>
</gene>
<sequence>MLQAYGTNCTLFGETLEDCLRRHLFRRAVGERSARSAILAAREIASSPSTFMAHERLSYAFSVWRMEGDWSSSL</sequence>
<proteinExistence type="predicted"/>
<dbReference type="AlphaFoldDB" id="E2AF40"/>
<dbReference type="OrthoDB" id="8583783at2759"/>